<reference evidence="14" key="1">
    <citation type="journal article" date="2014" name="Int. J. Syst. Evol. Microbiol.">
        <title>Complete genome sequence of Corynebacterium casei LMG S-19264T (=DSM 44701T), isolated from a smear-ripened cheese.</title>
        <authorList>
            <consortium name="US DOE Joint Genome Institute (JGI-PGF)"/>
            <person name="Walter F."/>
            <person name="Albersmeier A."/>
            <person name="Kalinowski J."/>
            <person name="Ruckert C."/>
        </authorList>
    </citation>
    <scope>NUCLEOTIDE SEQUENCE</scope>
    <source>
        <strain evidence="14">KCTC 22164</strain>
    </source>
</reference>
<keyword evidence="4 9" id="KW-0378">Hydrolase</keyword>
<evidence type="ECO:0000256" key="13">
    <source>
        <dbReference type="PIRSR" id="PIRSR004682-4"/>
    </source>
</evidence>
<feature type="active site" description="Nucleophile" evidence="10">
    <location>
        <position position="10"/>
    </location>
</feature>
<feature type="binding site" evidence="13">
    <location>
        <position position="10"/>
    </location>
    <ligand>
        <name>Mg(2+)</name>
        <dbReference type="ChEBI" id="CHEBI:18420"/>
    </ligand>
</feature>
<comment type="subcellular location">
    <subcellularLocation>
        <location evidence="1 9">Cytoplasm</location>
    </subcellularLocation>
</comment>
<dbReference type="NCBIfam" id="TIGR01662">
    <property type="entry name" value="HAD-SF-IIIA"/>
    <property type="match status" value="1"/>
</dbReference>
<comment type="cofactor">
    <cofactor evidence="13">
        <name>Mg(2+)</name>
        <dbReference type="ChEBI" id="CHEBI:18420"/>
    </cofactor>
</comment>
<dbReference type="NCBIfam" id="TIGR00213">
    <property type="entry name" value="GmhB_yaeD"/>
    <property type="match status" value="1"/>
</dbReference>
<dbReference type="PIRSF" id="PIRSF004682">
    <property type="entry name" value="GmhB"/>
    <property type="match status" value="1"/>
</dbReference>
<dbReference type="PANTHER" id="PTHR42891">
    <property type="entry name" value="D-GLYCERO-BETA-D-MANNO-HEPTOSE-1,7-BISPHOSPHATE 7-PHOSPHATASE"/>
    <property type="match status" value="1"/>
</dbReference>
<comment type="caution">
    <text evidence="14">The sequence shown here is derived from an EMBL/GenBank/DDBJ whole genome shotgun (WGS) entry which is preliminary data.</text>
</comment>
<feature type="binding site" evidence="13">
    <location>
        <position position="106"/>
    </location>
    <ligand>
        <name>Zn(2+)</name>
        <dbReference type="ChEBI" id="CHEBI:29105"/>
    </ligand>
</feature>
<feature type="binding site" evidence="13">
    <location>
        <position position="136"/>
    </location>
    <ligand>
        <name>Mg(2+)</name>
        <dbReference type="ChEBI" id="CHEBI:18420"/>
    </ligand>
</feature>
<dbReference type="GO" id="GO:0016791">
    <property type="term" value="F:phosphatase activity"/>
    <property type="evidence" value="ECO:0007669"/>
    <property type="project" value="InterPro"/>
</dbReference>
<dbReference type="GO" id="GO:0005737">
    <property type="term" value="C:cytoplasm"/>
    <property type="evidence" value="ECO:0007669"/>
    <property type="project" value="UniProtKB-SubCell"/>
</dbReference>
<evidence type="ECO:0000256" key="8">
    <source>
        <dbReference type="ARBA" id="ARBA00061616"/>
    </source>
</evidence>
<dbReference type="NCBIfam" id="NF006506">
    <property type="entry name" value="PRK08942.1"/>
    <property type="match status" value="1"/>
</dbReference>
<keyword evidence="15" id="KW-1185">Reference proteome</keyword>
<keyword evidence="13" id="KW-0460">Magnesium</keyword>
<evidence type="ECO:0000256" key="4">
    <source>
        <dbReference type="ARBA" id="ARBA00022801"/>
    </source>
</evidence>
<dbReference type="NCBIfam" id="TIGR01656">
    <property type="entry name" value="Histidinol-ppas"/>
    <property type="match status" value="1"/>
</dbReference>
<feature type="binding site" evidence="13">
    <location>
        <position position="91"/>
    </location>
    <ligand>
        <name>Zn(2+)</name>
        <dbReference type="ChEBI" id="CHEBI:29105"/>
    </ligand>
</feature>
<dbReference type="FunFam" id="3.40.50.1000:FF:000037">
    <property type="entry name" value="D,D-heptose 1,7-bisphosphate phosphatase"/>
    <property type="match status" value="1"/>
</dbReference>
<feature type="site" description="Contributes to substrate recognition" evidence="12">
    <location>
        <position position="109"/>
    </location>
</feature>
<name>A0A918JLL3_9ALTE</name>
<evidence type="ECO:0000256" key="9">
    <source>
        <dbReference type="PIRNR" id="PIRNR004682"/>
    </source>
</evidence>
<dbReference type="PANTHER" id="PTHR42891:SF1">
    <property type="entry name" value="D-GLYCERO-BETA-D-MANNO-HEPTOSE-1,7-BISPHOSPHATE 7-PHOSPHATASE"/>
    <property type="match status" value="1"/>
</dbReference>
<evidence type="ECO:0000313" key="14">
    <source>
        <dbReference type="EMBL" id="GGW82250.1"/>
    </source>
</evidence>
<feature type="binding site" evidence="13">
    <location>
        <position position="93"/>
    </location>
    <ligand>
        <name>Zn(2+)</name>
        <dbReference type="ChEBI" id="CHEBI:29105"/>
    </ligand>
</feature>
<feature type="binding site" evidence="11">
    <location>
        <position position="136"/>
    </location>
    <ligand>
        <name>substrate</name>
    </ligand>
</feature>
<dbReference type="EC" id="3.1.3.-" evidence="9"/>
<comment type="cofactor">
    <cofactor evidence="13">
        <name>Zn(2+)</name>
        <dbReference type="ChEBI" id="CHEBI:29105"/>
    </cofactor>
</comment>
<evidence type="ECO:0000256" key="5">
    <source>
        <dbReference type="ARBA" id="ARBA00022833"/>
    </source>
</evidence>
<feature type="binding site" evidence="13">
    <location>
        <position position="135"/>
    </location>
    <ligand>
        <name>Mg(2+)</name>
        <dbReference type="ChEBI" id="CHEBI:18420"/>
    </ligand>
</feature>
<evidence type="ECO:0000256" key="6">
    <source>
        <dbReference type="ARBA" id="ARBA00023277"/>
    </source>
</evidence>
<keyword evidence="3 13" id="KW-0479">Metal-binding</keyword>
<organism evidence="14 15">
    <name type="scientific">Alteromonas halophila</name>
    <dbReference type="NCBI Taxonomy" id="516698"/>
    <lineage>
        <taxon>Bacteria</taxon>
        <taxon>Pseudomonadati</taxon>
        <taxon>Pseudomonadota</taxon>
        <taxon>Gammaproteobacteria</taxon>
        <taxon>Alteromonadales</taxon>
        <taxon>Alteromonadaceae</taxon>
        <taxon>Alteromonas/Salinimonas group</taxon>
        <taxon>Alteromonas</taxon>
    </lineage>
</organism>
<evidence type="ECO:0000313" key="15">
    <source>
        <dbReference type="Proteomes" id="UP000631300"/>
    </source>
</evidence>
<dbReference type="Proteomes" id="UP000631300">
    <property type="component" value="Unassembled WGS sequence"/>
</dbReference>
<dbReference type="EMBL" id="BMXP01000003">
    <property type="protein sequence ID" value="GGW82250.1"/>
    <property type="molecule type" value="Genomic_DNA"/>
</dbReference>
<gene>
    <name evidence="14" type="primary">gmhB</name>
    <name evidence="14" type="ORF">GCM10007391_14090</name>
</gene>
<dbReference type="GO" id="GO:0005975">
    <property type="term" value="P:carbohydrate metabolic process"/>
    <property type="evidence" value="ECO:0007669"/>
    <property type="project" value="InterPro"/>
</dbReference>
<feature type="binding site" evidence="11">
    <location>
        <begin position="109"/>
        <end position="110"/>
    </location>
    <ligand>
        <name>substrate</name>
    </ligand>
</feature>
<keyword evidence="6 9" id="KW-0119">Carbohydrate metabolism</keyword>
<sequence length="187" mass="20692">MKMKKAFFLDRDGVINADHGYVSQPEDFEFLPGVFEACCAIKAAGYLLVIVTNQAGIARGYYTEDDFHALTSWMRDQFRREGIDIDAIHYCPHHPTEGLAHYKQQCDCRKPAPGMLLEAAQRLNIDLAASVMVGDKPSDMEAGRRAGVPQLYAIEGGYALNKDDGVARFPSLLAITQHLFGAGPRQD</sequence>
<evidence type="ECO:0000256" key="1">
    <source>
        <dbReference type="ARBA" id="ARBA00004496"/>
    </source>
</evidence>
<evidence type="ECO:0000256" key="12">
    <source>
        <dbReference type="PIRSR" id="PIRSR004682-3"/>
    </source>
</evidence>
<dbReference type="CDD" id="cd07503">
    <property type="entry name" value="HAD_HisB-N"/>
    <property type="match status" value="1"/>
</dbReference>
<accession>A0A918JLL3</accession>
<dbReference type="InterPro" id="IPR036412">
    <property type="entry name" value="HAD-like_sf"/>
</dbReference>
<keyword evidence="5 13" id="KW-0862">Zinc</keyword>
<evidence type="ECO:0000256" key="2">
    <source>
        <dbReference type="ARBA" id="ARBA00022490"/>
    </source>
</evidence>
<evidence type="ECO:0000256" key="3">
    <source>
        <dbReference type="ARBA" id="ARBA00022723"/>
    </source>
</evidence>
<comment type="similarity">
    <text evidence="8 9">Belongs to the gmhB family.</text>
</comment>
<feature type="active site" description="Proton donor" evidence="10">
    <location>
        <position position="12"/>
    </location>
</feature>
<feature type="binding site" evidence="13">
    <location>
        <position position="12"/>
    </location>
    <ligand>
        <name>Mg(2+)</name>
        <dbReference type="ChEBI" id="CHEBI:18420"/>
    </ligand>
</feature>
<evidence type="ECO:0000256" key="11">
    <source>
        <dbReference type="PIRSR" id="PIRSR004682-2"/>
    </source>
</evidence>
<feature type="site" description="Contributes to substrate recognition" evidence="12">
    <location>
        <position position="110"/>
    </location>
</feature>
<dbReference type="AlphaFoldDB" id="A0A918JLL3"/>
<dbReference type="GO" id="GO:0046872">
    <property type="term" value="F:metal ion binding"/>
    <property type="evidence" value="ECO:0007669"/>
    <property type="project" value="UniProtKB-KW"/>
</dbReference>
<proteinExistence type="inferred from homology"/>
<feature type="binding site" evidence="11">
    <location>
        <begin position="18"/>
        <end position="21"/>
    </location>
    <ligand>
        <name>substrate</name>
    </ligand>
</feature>
<dbReference type="InterPro" id="IPR006549">
    <property type="entry name" value="HAD-SF_hydro_IIIA"/>
</dbReference>
<feature type="binding site" evidence="11">
    <location>
        <begin position="10"/>
        <end position="12"/>
    </location>
    <ligand>
        <name>substrate</name>
    </ligand>
</feature>
<feature type="site" description="Stabilizes the phosphoryl group" evidence="12">
    <location>
        <position position="52"/>
    </location>
</feature>
<evidence type="ECO:0000256" key="7">
    <source>
        <dbReference type="ARBA" id="ARBA00031828"/>
    </source>
</evidence>
<dbReference type="Gene3D" id="3.40.50.1000">
    <property type="entry name" value="HAD superfamily/HAD-like"/>
    <property type="match status" value="1"/>
</dbReference>
<dbReference type="InterPro" id="IPR023214">
    <property type="entry name" value="HAD_sf"/>
</dbReference>
<feature type="binding site" evidence="11">
    <location>
        <begin position="52"/>
        <end position="55"/>
    </location>
    <ligand>
        <name>substrate</name>
    </ligand>
</feature>
<feature type="binding site" evidence="13">
    <location>
        <position position="108"/>
    </location>
    <ligand>
        <name>Zn(2+)</name>
        <dbReference type="ChEBI" id="CHEBI:29105"/>
    </ligand>
</feature>
<dbReference type="InterPro" id="IPR006543">
    <property type="entry name" value="Histidinol-phos"/>
</dbReference>
<keyword evidence="2 9" id="KW-0963">Cytoplasm</keyword>
<protein>
    <recommendedName>
        <fullName evidence="7 9">D,D-heptose 1,7-bisphosphate phosphatase</fullName>
        <ecNumber evidence="9">3.1.3.-</ecNumber>
    </recommendedName>
</protein>
<dbReference type="Pfam" id="PF13242">
    <property type="entry name" value="Hydrolase_like"/>
    <property type="match status" value="1"/>
</dbReference>
<dbReference type="InterPro" id="IPR004446">
    <property type="entry name" value="Heptose_bisP_phosphatase"/>
</dbReference>
<dbReference type="SUPFAM" id="SSF56784">
    <property type="entry name" value="HAD-like"/>
    <property type="match status" value="1"/>
</dbReference>
<evidence type="ECO:0000256" key="10">
    <source>
        <dbReference type="PIRSR" id="PIRSR004682-1"/>
    </source>
</evidence>
<reference evidence="14" key="2">
    <citation type="submission" date="2020-09" db="EMBL/GenBank/DDBJ databases">
        <authorList>
            <person name="Sun Q."/>
            <person name="Kim S."/>
        </authorList>
    </citation>
    <scope>NUCLEOTIDE SEQUENCE</scope>
    <source>
        <strain evidence="14">KCTC 22164</strain>
    </source>
</reference>